<evidence type="ECO:0000313" key="2">
    <source>
        <dbReference type="Proteomes" id="UP000265509"/>
    </source>
</evidence>
<proteinExistence type="predicted"/>
<gene>
    <name evidence="1" type="ORF">DWB85_19270</name>
</gene>
<keyword evidence="2" id="KW-1185">Reference proteome</keyword>
<name>A0A3L7DSV9_9GAMM</name>
<dbReference type="EMBL" id="QRAN01000056">
    <property type="protein sequence ID" value="RLQ20146.1"/>
    <property type="molecule type" value="Genomic_DNA"/>
</dbReference>
<dbReference type="Proteomes" id="UP000265509">
    <property type="component" value="Unassembled WGS sequence"/>
</dbReference>
<organism evidence="1 2">
    <name type="scientific">Seongchinamella sediminis</name>
    <dbReference type="NCBI Taxonomy" id="2283635"/>
    <lineage>
        <taxon>Bacteria</taxon>
        <taxon>Pseudomonadati</taxon>
        <taxon>Pseudomonadota</taxon>
        <taxon>Gammaproteobacteria</taxon>
        <taxon>Cellvibrionales</taxon>
        <taxon>Halieaceae</taxon>
        <taxon>Seongchinamella</taxon>
    </lineage>
</organism>
<reference evidence="1 2" key="1">
    <citation type="submission" date="2018-07" db="EMBL/GenBank/DDBJ databases">
        <title>Halioglobus sp. genome submission.</title>
        <authorList>
            <person name="Ye M.-Q."/>
            <person name="Du Z.-J."/>
        </authorList>
    </citation>
    <scope>NUCLEOTIDE SEQUENCE [LARGE SCALE GENOMIC DNA]</scope>
    <source>
        <strain evidence="1 2">U0301</strain>
    </source>
</reference>
<comment type="caution">
    <text evidence="1">The sequence shown here is derived from an EMBL/GenBank/DDBJ whole genome shotgun (WGS) entry which is preliminary data.</text>
</comment>
<accession>A0A3L7DSV9</accession>
<dbReference type="InterPro" id="IPR012338">
    <property type="entry name" value="Beta-lactam/transpept-like"/>
</dbReference>
<dbReference type="AlphaFoldDB" id="A0A3L7DSV9"/>
<dbReference type="SUPFAM" id="SSF56601">
    <property type="entry name" value="beta-lactamase/transpeptidase-like"/>
    <property type="match status" value="1"/>
</dbReference>
<protein>
    <recommendedName>
        <fullName evidence="3">Beta-lactamase</fullName>
    </recommendedName>
</protein>
<evidence type="ECO:0008006" key="3">
    <source>
        <dbReference type="Google" id="ProtNLM"/>
    </source>
</evidence>
<sequence>MAKSFQFDAVFEDGALYKHGNFGQGIYIDPARDFVGVYFSTNGYIPPYGEDKMPGFLRQAAKILDNK</sequence>
<evidence type="ECO:0000313" key="1">
    <source>
        <dbReference type="EMBL" id="RLQ20146.1"/>
    </source>
</evidence>